<evidence type="ECO:0000256" key="3">
    <source>
        <dbReference type="SAM" id="SignalP"/>
    </source>
</evidence>
<protein>
    <recommendedName>
        <fullName evidence="2">ATP-dependent Clp protease proteolytic subunit</fullName>
    </recommendedName>
</protein>
<dbReference type="AlphaFoldDB" id="A0AAN7GQ58"/>
<dbReference type="Gene3D" id="3.90.226.10">
    <property type="entry name" value="2-enoyl-CoA Hydratase, Chain A, domain 1"/>
    <property type="match status" value="1"/>
</dbReference>
<gene>
    <name evidence="4" type="ORF">SAY87_015159</name>
</gene>
<dbReference type="GO" id="GO:0009532">
    <property type="term" value="C:plastid stroma"/>
    <property type="evidence" value="ECO:0007669"/>
    <property type="project" value="UniProtKB-ARBA"/>
</dbReference>
<dbReference type="GO" id="GO:0006515">
    <property type="term" value="P:protein quality control for misfolded or incompletely synthesized proteins"/>
    <property type="evidence" value="ECO:0007669"/>
    <property type="project" value="TreeGrafter"/>
</dbReference>
<dbReference type="GO" id="GO:0009368">
    <property type="term" value="C:endopeptidase Clp complex"/>
    <property type="evidence" value="ECO:0007669"/>
    <property type="project" value="TreeGrafter"/>
</dbReference>
<comment type="caution">
    <text evidence="4">The sequence shown here is derived from an EMBL/GenBank/DDBJ whole genome shotgun (WGS) entry which is preliminary data.</text>
</comment>
<sequence length="154" mass="17269">MKSSAMRYCKLCYILIALMMGRGCTFTSMAQMEMLYAYNLAGFLLAAGEKGQPFAMPLSRVALQSPAGSSPILQADNIRNEADELLRVRDYLFNELAKKTGHPVERIYKDLSHMKRFNAQEALKYGLIDGMVRPLRIKADAPQKGIRTLFLQSG</sequence>
<dbReference type="PANTHER" id="PTHR10381">
    <property type="entry name" value="ATP-DEPENDENT CLP PROTEASE PROTEOLYTIC SUBUNIT"/>
    <property type="match status" value="1"/>
</dbReference>
<evidence type="ECO:0000256" key="1">
    <source>
        <dbReference type="ARBA" id="ARBA00007039"/>
    </source>
</evidence>
<proteinExistence type="inferred from homology"/>
<dbReference type="Proteomes" id="UP001345219">
    <property type="component" value="Chromosome 12"/>
</dbReference>
<evidence type="ECO:0000256" key="2">
    <source>
        <dbReference type="RuleBase" id="RU003567"/>
    </source>
</evidence>
<dbReference type="EMBL" id="JAXIOK010000019">
    <property type="protein sequence ID" value="KAK4748573.1"/>
    <property type="molecule type" value="Genomic_DNA"/>
</dbReference>
<dbReference type="GO" id="GO:0051117">
    <property type="term" value="F:ATPase binding"/>
    <property type="evidence" value="ECO:0007669"/>
    <property type="project" value="TreeGrafter"/>
</dbReference>
<keyword evidence="3" id="KW-0732">Signal</keyword>
<feature type="chain" id="PRO_5042995329" description="ATP-dependent Clp protease proteolytic subunit" evidence="3">
    <location>
        <begin position="24"/>
        <end position="154"/>
    </location>
</feature>
<dbReference type="PANTHER" id="PTHR10381:SF46">
    <property type="entry name" value="ATP-DEPENDENT CLP PROTEASE PROTEOLYTIC SUBUNIT-RELATED PROTEIN 2, CHLOROPLASTIC"/>
    <property type="match status" value="1"/>
</dbReference>
<organism evidence="4 5">
    <name type="scientific">Trapa incisa</name>
    <dbReference type="NCBI Taxonomy" id="236973"/>
    <lineage>
        <taxon>Eukaryota</taxon>
        <taxon>Viridiplantae</taxon>
        <taxon>Streptophyta</taxon>
        <taxon>Embryophyta</taxon>
        <taxon>Tracheophyta</taxon>
        <taxon>Spermatophyta</taxon>
        <taxon>Magnoliopsida</taxon>
        <taxon>eudicotyledons</taxon>
        <taxon>Gunneridae</taxon>
        <taxon>Pentapetalae</taxon>
        <taxon>rosids</taxon>
        <taxon>malvids</taxon>
        <taxon>Myrtales</taxon>
        <taxon>Lythraceae</taxon>
        <taxon>Trapa</taxon>
    </lineage>
</organism>
<dbReference type="PRINTS" id="PR00127">
    <property type="entry name" value="CLPPROTEASEP"/>
</dbReference>
<dbReference type="InterPro" id="IPR029045">
    <property type="entry name" value="ClpP/crotonase-like_dom_sf"/>
</dbReference>
<dbReference type="GO" id="GO:0004252">
    <property type="term" value="F:serine-type endopeptidase activity"/>
    <property type="evidence" value="ECO:0007669"/>
    <property type="project" value="InterPro"/>
</dbReference>
<evidence type="ECO:0000313" key="5">
    <source>
        <dbReference type="Proteomes" id="UP001345219"/>
    </source>
</evidence>
<dbReference type="GO" id="GO:0004176">
    <property type="term" value="F:ATP-dependent peptidase activity"/>
    <property type="evidence" value="ECO:0007669"/>
    <property type="project" value="InterPro"/>
</dbReference>
<comment type="similarity">
    <text evidence="1 2">Belongs to the peptidase S14 family.</text>
</comment>
<feature type="signal peptide" evidence="3">
    <location>
        <begin position="1"/>
        <end position="23"/>
    </location>
</feature>
<name>A0AAN7GQ58_9MYRT</name>
<evidence type="ECO:0000313" key="4">
    <source>
        <dbReference type="EMBL" id="KAK4748573.1"/>
    </source>
</evidence>
<dbReference type="SUPFAM" id="SSF52096">
    <property type="entry name" value="ClpP/crotonase"/>
    <property type="match status" value="1"/>
</dbReference>
<dbReference type="Pfam" id="PF00574">
    <property type="entry name" value="CLP_protease"/>
    <property type="match status" value="1"/>
</dbReference>
<dbReference type="InterPro" id="IPR001907">
    <property type="entry name" value="ClpP"/>
</dbReference>
<accession>A0AAN7GQ58</accession>
<dbReference type="InterPro" id="IPR023562">
    <property type="entry name" value="ClpP/TepA"/>
</dbReference>
<keyword evidence="5" id="KW-1185">Reference proteome</keyword>
<reference evidence="4 5" key="1">
    <citation type="journal article" date="2023" name="Hortic Res">
        <title>Pangenome of water caltrop reveals structural variations and asymmetric subgenome divergence after allopolyploidization.</title>
        <authorList>
            <person name="Zhang X."/>
            <person name="Chen Y."/>
            <person name="Wang L."/>
            <person name="Yuan Y."/>
            <person name="Fang M."/>
            <person name="Shi L."/>
            <person name="Lu R."/>
            <person name="Comes H.P."/>
            <person name="Ma Y."/>
            <person name="Chen Y."/>
            <person name="Huang G."/>
            <person name="Zhou Y."/>
            <person name="Zheng Z."/>
            <person name="Qiu Y."/>
        </authorList>
    </citation>
    <scope>NUCLEOTIDE SEQUENCE [LARGE SCALE GENOMIC DNA]</scope>
    <source>
        <tissue evidence="4">Roots</tissue>
    </source>
</reference>